<evidence type="ECO:0000256" key="1">
    <source>
        <dbReference type="ARBA" id="ARBA00006007"/>
    </source>
</evidence>
<evidence type="ECO:0000313" key="2">
    <source>
        <dbReference type="EMBL" id="MDQ0439839.1"/>
    </source>
</evidence>
<organism evidence="2 3">
    <name type="scientific">Kaistia dalseonensis</name>
    <dbReference type="NCBI Taxonomy" id="410840"/>
    <lineage>
        <taxon>Bacteria</taxon>
        <taxon>Pseudomonadati</taxon>
        <taxon>Pseudomonadota</taxon>
        <taxon>Alphaproteobacteria</taxon>
        <taxon>Hyphomicrobiales</taxon>
        <taxon>Kaistiaceae</taxon>
        <taxon>Kaistia</taxon>
    </lineage>
</organism>
<evidence type="ECO:0000313" key="3">
    <source>
        <dbReference type="Proteomes" id="UP001241603"/>
    </source>
</evidence>
<gene>
    <name evidence="2" type="ORF">QO014_004245</name>
</gene>
<dbReference type="EMBL" id="JAUSVO010000006">
    <property type="protein sequence ID" value="MDQ0439839.1"/>
    <property type="molecule type" value="Genomic_DNA"/>
</dbReference>
<dbReference type="Proteomes" id="UP001241603">
    <property type="component" value="Unassembled WGS sequence"/>
</dbReference>
<dbReference type="PANTHER" id="PTHR21381:SF3">
    <property type="entry name" value="SGC REGION PROTEIN SGCQ-RELATED"/>
    <property type="match status" value="1"/>
</dbReference>
<name>A0ABU0HBZ8_9HYPH</name>
<sequence>MVFDFFGARRKVVVGMVHIGALPGTPLYDADGGVEKLIADAASDLEKLQAGGIHSVMFGNENDRPYVFKGSPATIAAMTAVVTALKPMLKVPFGVNYLWDPSASVAIAAATGASFAREIFTGLFASDMGLWQPNAAEALRLRRDLGRPDLKLLFNINAEFAHTLDQRPIALRAKSAVFSSLADAILVSGPITGQPAQTSDLRAVRDVIDTVPVFANTGVNIDNVREVFSIADGIIIGSHFKVDGNTWNAVDGDRVKRFMDVVETIS</sequence>
<dbReference type="NCBIfam" id="TIGR00259">
    <property type="entry name" value="thylakoid_BtpA"/>
    <property type="match status" value="1"/>
</dbReference>
<dbReference type="PIRSF" id="PIRSF005956">
    <property type="entry name" value="BtpA"/>
    <property type="match status" value="1"/>
</dbReference>
<comment type="similarity">
    <text evidence="1">Belongs to the BtpA family.</text>
</comment>
<reference evidence="2 3" key="1">
    <citation type="submission" date="2023-07" db="EMBL/GenBank/DDBJ databases">
        <title>Genomic Encyclopedia of Type Strains, Phase IV (KMG-IV): sequencing the most valuable type-strain genomes for metagenomic binning, comparative biology and taxonomic classification.</title>
        <authorList>
            <person name="Goeker M."/>
        </authorList>
    </citation>
    <scope>NUCLEOTIDE SEQUENCE [LARGE SCALE GENOMIC DNA]</scope>
    <source>
        <strain evidence="2 3">B6-8</strain>
    </source>
</reference>
<accession>A0ABU0HBZ8</accession>
<dbReference type="InterPro" id="IPR011060">
    <property type="entry name" value="RibuloseP-bd_barrel"/>
</dbReference>
<dbReference type="InterPro" id="IPR005137">
    <property type="entry name" value="BtpA"/>
</dbReference>
<proteinExistence type="inferred from homology"/>
<dbReference type="SUPFAM" id="SSF51366">
    <property type="entry name" value="Ribulose-phoshate binding barrel"/>
    <property type="match status" value="1"/>
</dbReference>
<keyword evidence="3" id="KW-1185">Reference proteome</keyword>
<dbReference type="Pfam" id="PF03437">
    <property type="entry name" value="BtpA"/>
    <property type="match status" value="1"/>
</dbReference>
<protein>
    <submittedName>
        <fullName evidence="2">Membrane complex biogenesis BtpA family protein</fullName>
    </submittedName>
</protein>
<dbReference type="RefSeq" id="WP_266350722.1">
    <property type="nucleotide sequence ID" value="NZ_JAPKNG010000006.1"/>
</dbReference>
<comment type="caution">
    <text evidence="2">The sequence shown here is derived from an EMBL/GenBank/DDBJ whole genome shotgun (WGS) entry which is preliminary data.</text>
</comment>
<dbReference type="PANTHER" id="PTHR21381">
    <property type="entry name" value="ZGC:162297"/>
    <property type="match status" value="1"/>
</dbReference>